<dbReference type="Gene3D" id="2.130.10.10">
    <property type="entry name" value="YVTN repeat-like/Quinoprotein amine dehydrogenase"/>
    <property type="match status" value="1"/>
</dbReference>
<organism evidence="3 4">
    <name type="scientific">Marasmius crinis-equi</name>
    <dbReference type="NCBI Taxonomy" id="585013"/>
    <lineage>
        <taxon>Eukaryota</taxon>
        <taxon>Fungi</taxon>
        <taxon>Dikarya</taxon>
        <taxon>Basidiomycota</taxon>
        <taxon>Agaricomycotina</taxon>
        <taxon>Agaricomycetes</taxon>
        <taxon>Agaricomycetidae</taxon>
        <taxon>Agaricales</taxon>
        <taxon>Marasmiineae</taxon>
        <taxon>Marasmiaceae</taxon>
        <taxon>Marasmius</taxon>
    </lineage>
</organism>
<dbReference type="InterPro" id="IPR015943">
    <property type="entry name" value="WD40/YVTN_repeat-like_dom_sf"/>
</dbReference>
<dbReference type="InterPro" id="IPR001680">
    <property type="entry name" value="WD40_rpt"/>
</dbReference>
<evidence type="ECO:0000256" key="1">
    <source>
        <dbReference type="SAM" id="MobiDB-lite"/>
    </source>
</evidence>
<accession>A0ABR3F270</accession>
<dbReference type="EMBL" id="JBAHYK010001153">
    <property type="protein sequence ID" value="KAL0569285.1"/>
    <property type="molecule type" value="Genomic_DNA"/>
</dbReference>
<proteinExistence type="predicted"/>
<dbReference type="Proteomes" id="UP001465976">
    <property type="component" value="Unassembled WGS sequence"/>
</dbReference>
<evidence type="ECO:0000313" key="3">
    <source>
        <dbReference type="EMBL" id="KAL0569285.1"/>
    </source>
</evidence>
<evidence type="ECO:0000256" key="2">
    <source>
        <dbReference type="SAM" id="Phobius"/>
    </source>
</evidence>
<name>A0ABR3F270_9AGAR</name>
<keyword evidence="2" id="KW-0472">Membrane</keyword>
<sequence length="583" mass="63437">MFHLSSRYYPRATFTGPKDVVLSVSFSVNSEYLACAGYTGVSVWEIETGKLITVPSKYATTKDPKYMQSASTWVYFEGVGKHMVLLGGMKGDLVSLAIRTADKGFEQTKQAPTSNSAMQITSVQVRDPSVSSGLYARVAIGCCDESVSVWKLASTGEFTQIFSTSMAPNFLPKAVHLVKSLKNVYVYDLAGKMALLQKDGHIVWNKATGIDQILAVALDSSTDRLFIHTGTNIQVLTFSELKHQKTIGLSAPLVVAFPKQLAFAEGCTRLVSGTDSGHAAVYRINNGETVLEQKLEYPNGGLVQTVACSAGSRWNYIAIAGTTQGQPSNVLLFRKKRQSTFFNLKFPTWSILTMWKLVIILVTVVLICSAHIYRSSILKWYYSNPGLASSAPLSDAYQGILTTATTTTTTATITTTTTTPTGTSAPDRISLSDTLILTASAPPVGFKPPYLNEYHDIVRRLRAHLDDLDESRRTRVSGSTSDDPSSTRPSPRQGASSSRGDSSPDVEETFGEQVSDPRSVRADMETNPVQRESYDGGQTHHAGEVGSFGDSGVPKSLDGRLTYRKDAELENREDAREEVVVHA</sequence>
<dbReference type="SUPFAM" id="SSF50978">
    <property type="entry name" value="WD40 repeat-like"/>
    <property type="match status" value="1"/>
</dbReference>
<evidence type="ECO:0008006" key="5">
    <source>
        <dbReference type="Google" id="ProtNLM"/>
    </source>
</evidence>
<reference evidence="3 4" key="1">
    <citation type="submission" date="2024-02" db="EMBL/GenBank/DDBJ databases">
        <title>A draft genome for the cacao thread blight pathogen Marasmius crinis-equi.</title>
        <authorList>
            <person name="Cohen S.P."/>
            <person name="Baruah I.K."/>
            <person name="Amoako-Attah I."/>
            <person name="Bukari Y."/>
            <person name="Meinhardt L.W."/>
            <person name="Bailey B.A."/>
        </authorList>
    </citation>
    <scope>NUCLEOTIDE SEQUENCE [LARGE SCALE GENOMIC DNA]</scope>
    <source>
        <strain evidence="3 4">GH-76</strain>
    </source>
</reference>
<gene>
    <name evidence="3" type="ORF">V5O48_012687</name>
</gene>
<dbReference type="InterPro" id="IPR036322">
    <property type="entry name" value="WD40_repeat_dom_sf"/>
</dbReference>
<dbReference type="SMART" id="SM00320">
    <property type="entry name" value="WD40"/>
    <property type="match status" value="2"/>
</dbReference>
<feature type="region of interest" description="Disordered" evidence="1">
    <location>
        <begin position="469"/>
        <end position="556"/>
    </location>
</feature>
<feature type="transmembrane region" description="Helical" evidence="2">
    <location>
        <begin position="349"/>
        <end position="373"/>
    </location>
</feature>
<feature type="compositionally biased region" description="Low complexity" evidence="1">
    <location>
        <begin position="479"/>
        <end position="492"/>
    </location>
</feature>
<keyword evidence="2" id="KW-1133">Transmembrane helix</keyword>
<comment type="caution">
    <text evidence="3">The sequence shown here is derived from an EMBL/GenBank/DDBJ whole genome shotgun (WGS) entry which is preliminary data.</text>
</comment>
<protein>
    <recommendedName>
        <fullName evidence="5">WD40 repeat-like protein</fullName>
    </recommendedName>
</protein>
<keyword evidence="4" id="KW-1185">Reference proteome</keyword>
<evidence type="ECO:0000313" key="4">
    <source>
        <dbReference type="Proteomes" id="UP001465976"/>
    </source>
</evidence>
<keyword evidence="2" id="KW-0812">Transmembrane</keyword>